<keyword evidence="1" id="KW-0732">Signal</keyword>
<gene>
    <name evidence="2" type="ORF">HPB52_008830</name>
</gene>
<accession>A0A9D4QHH6</accession>
<organism evidence="2 3">
    <name type="scientific">Rhipicephalus sanguineus</name>
    <name type="common">Brown dog tick</name>
    <name type="synonym">Ixodes sanguineus</name>
    <dbReference type="NCBI Taxonomy" id="34632"/>
    <lineage>
        <taxon>Eukaryota</taxon>
        <taxon>Metazoa</taxon>
        <taxon>Ecdysozoa</taxon>
        <taxon>Arthropoda</taxon>
        <taxon>Chelicerata</taxon>
        <taxon>Arachnida</taxon>
        <taxon>Acari</taxon>
        <taxon>Parasitiformes</taxon>
        <taxon>Ixodida</taxon>
        <taxon>Ixodoidea</taxon>
        <taxon>Ixodidae</taxon>
        <taxon>Rhipicephalinae</taxon>
        <taxon>Rhipicephalus</taxon>
        <taxon>Rhipicephalus</taxon>
    </lineage>
</organism>
<dbReference type="EMBL" id="JABSTV010001245">
    <property type="protein sequence ID" value="KAH7983034.1"/>
    <property type="molecule type" value="Genomic_DNA"/>
</dbReference>
<keyword evidence="3" id="KW-1185">Reference proteome</keyword>
<comment type="caution">
    <text evidence="2">The sequence shown here is derived from an EMBL/GenBank/DDBJ whole genome shotgun (WGS) entry which is preliminary data.</text>
</comment>
<protein>
    <recommendedName>
        <fullName evidence="4">Secreted protein</fullName>
    </recommendedName>
</protein>
<feature type="chain" id="PRO_5038781145" description="Secreted protein" evidence="1">
    <location>
        <begin position="22"/>
        <end position="159"/>
    </location>
</feature>
<evidence type="ECO:0000256" key="1">
    <source>
        <dbReference type="SAM" id="SignalP"/>
    </source>
</evidence>
<reference evidence="2" key="2">
    <citation type="submission" date="2021-09" db="EMBL/GenBank/DDBJ databases">
        <authorList>
            <person name="Jia N."/>
            <person name="Wang J."/>
            <person name="Shi W."/>
            <person name="Du L."/>
            <person name="Sun Y."/>
            <person name="Zhan W."/>
            <person name="Jiang J."/>
            <person name="Wang Q."/>
            <person name="Zhang B."/>
            <person name="Ji P."/>
            <person name="Sakyi L.B."/>
            <person name="Cui X."/>
            <person name="Yuan T."/>
            <person name="Jiang B."/>
            <person name="Yang W."/>
            <person name="Lam T.T.-Y."/>
            <person name="Chang Q."/>
            <person name="Ding S."/>
            <person name="Wang X."/>
            <person name="Zhu J."/>
            <person name="Ruan X."/>
            <person name="Zhao L."/>
            <person name="Wei J."/>
            <person name="Que T."/>
            <person name="Du C."/>
            <person name="Cheng J."/>
            <person name="Dai P."/>
            <person name="Han X."/>
            <person name="Huang E."/>
            <person name="Gao Y."/>
            <person name="Liu J."/>
            <person name="Shao H."/>
            <person name="Ye R."/>
            <person name="Li L."/>
            <person name="Wei W."/>
            <person name="Wang X."/>
            <person name="Wang C."/>
            <person name="Huo Q."/>
            <person name="Li W."/>
            <person name="Guo W."/>
            <person name="Chen H."/>
            <person name="Chen S."/>
            <person name="Zhou L."/>
            <person name="Zhou L."/>
            <person name="Ni X."/>
            <person name="Tian J."/>
            <person name="Zhou Y."/>
            <person name="Sheng Y."/>
            <person name="Liu T."/>
            <person name="Pan Y."/>
            <person name="Xia L."/>
            <person name="Li J."/>
            <person name="Zhao F."/>
            <person name="Cao W."/>
        </authorList>
    </citation>
    <scope>NUCLEOTIDE SEQUENCE</scope>
    <source>
        <strain evidence="2">Rsan-2018</strain>
        <tissue evidence="2">Larvae</tissue>
    </source>
</reference>
<feature type="signal peptide" evidence="1">
    <location>
        <begin position="1"/>
        <end position="21"/>
    </location>
</feature>
<reference evidence="2" key="1">
    <citation type="journal article" date="2020" name="Cell">
        <title>Large-Scale Comparative Analyses of Tick Genomes Elucidate Their Genetic Diversity and Vector Capacities.</title>
        <authorList>
            <consortium name="Tick Genome and Microbiome Consortium (TIGMIC)"/>
            <person name="Jia N."/>
            <person name="Wang J."/>
            <person name="Shi W."/>
            <person name="Du L."/>
            <person name="Sun Y."/>
            <person name="Zhan W."/>
            <person name="Jiang J.F."/>
            <person name="Wang Q."/>
            <person name="Zhang B."/>
            <person name="Ji P."/>
            <person name="Bell-Sakyi L."/>
            <person name="Cui X.M."/>
            <person name="Yuan T.T."/>
            <person name="Jiang B.G."/>
            <person name="Yang W.F."/>
            <person name="Lam T.T."/>
            <person name="Chang Q.C."/>
            <person name="Ding S.J."/>
            <person name="Wang X.J."/>
            <person name="Zhu J.G."/>
            <person name="Ruan X.D."/>
            <person name="Zhao L."/>
            <person name="Wei J.T."/>
            <person name="Ye R.Z."/>
            <person name="Que T.C."/>
            <person name="Du C.H."/>
            <person name="Zhou Y.H."/>
            <person name="Cheng J.X."/>
            <person name="Dai P.F."/>
            <person name="Guo W.B."/>
            <person name="Han X.H."/>
            <person name="Huang E.J."/>
            <person name="Li L.F."/>
            <person name="Wei W."/>
            <person name="Gao Y.C."/>
            <person name="Liu J.Z."/>
            <person name="Shao H.Z."/>
            <person name="Wang X."/>
            <person name="Wang C.C."/>
            <person name="Yang T.C."/>
            <person name="Huo Q.B."/>
            <person name="Li W."/>
            <person name="Chen H.Y."/>
            <person name="Chen S.E."/>
            <person name="Zhou L.G."/>
            <person name="Ni X.B."/>
            <person name="Tian J.H."/>
            <person name="Sheng Y."/>
            <person name="Liu T."/>
            <person name="Pan Y.S."/>
            <person name="Xia L.Y."/>
            <person name="Li J."/>
            <person name="Zhao F."/>
            <person name="Cao W.C."/>
        </authorList>
    </citation>
    <scope>NUCLEOTIDE SEQUENCE</scope>
    <source>
        <strain evidence="2">Rsan-2018</strain>
    </source>
</reference>
<dbReference type="AlphaFoldDB" id="A0A9D4QHH6"/>
<name>A0A9D4QHH6_RHISA</name>
<evidence type="ECO:0008006" key="4">
    <source>
        <dbReference type="Google" id="ProtNLM"/>
    </source>
</evidence>
<evidence type="ECO:0000313" key="2">
    <source>
        <dbReference type="EMBL" id="KAH7983034.1"/>
    </source>
</evidence>
<evidence type="ECO:0000313" key="3">
    <source>
        <dbReference type="Proteomes" id="UP000821837"/>
    </source>
</evidence>
<proteinExistence type="predicted"/>
<dbReference type="VEuPathDB" id="VectorBase:RSAN_026989"/>
<sequence length="159" mass="18243">MRWSCASKSAAGCVGLRCLSCVACLLQPSQLLQLMLEQLQHLEHLELSLVEDFEVVVDSEISNLRRTASQKRGVAVTHRLRRVYVEVCGDRNFELLRQLVKFCPKRTELHVHLVRETFSNALSECHRLHDGYQGYTHVYTDGSVNKRYFDISIRHSGVT</sequence>
<dbReference type="Proteomes" id="UP000821837">
    <property type="component" value="Chromosome 1"/>
</dbReference>